<dbReference type="EMBL" id="JAUEPT010000091">
    <property type="protein sequence ID" value="KAK0432623.1"/>
    <property type="molecule type" value="Genomic_DNA"/>
</dbReference>
<evidence type="ECO:0000313" key="2">
    <source>
        <dbReference type="EMBL" id="KAK0432623.1"/>
    </source>
</evidence>
<sequence length="114" mass="12258">MRLSFNVIITAVFAVSAFAAPRAEFRNKHDLDYQDYPNGHGHLVHIEPSGPVIANSNTAASDSPRVGGSCQVVPLSLHTDIPYRCFGGRICPSLGSIEVEVALGHGGRRLHDHS</sequence>
<dbReference type="Proteomes" id="UP001175226">
    <property type="component" value="Unassembled WGS sequence"/>
</dbReference>
<feature type="chain" id="PRO_5041271627" evidence="1">
    <location>
        <begin position="20"/>
        <end position="114"/>
    </location>
</feature>
<evidence type="ECO:0000313" key="3">
    <source>
        <dbReference type="Proteomes" id="UP001175226"/>
    </source>
</evidence>
<keyword evidence="3" id="KW-1185">Reference proteome</keyword>
<protein>
    <submittedName>
        <fullName evidence="2">Uncharacterized protein</fullName>
    </submittedName>
</protein>
<comment type="caution">
    <text evidence="2">The sequence shown here is derived from an EMBL/GenBank/DDBJ whole genome shotgun (WGS) entry which is preliminary data.</text>
</comment>
<evidence type="ECO:0000256" key="1">
    <source>
        <dbReference type="SAM" id="SignalP"/>
    </source>
</evidence>
<reference evidence="2" key="1">
    <citation type="submission" date="2023-06" db="EMBL/GenBank/DDBJ databases">
        <authorList>
            <consortium name="Lawrence Berkeley National Laboratory"/>
            <person name="Ahrendt S."/>
            <person name="Sahu N."/>
            <person name="Indic B."/>
            <person name="Wong-Bajracharya J."/>
            <person name="Merenyi Z."/>
            <person name="Ke H.-M."/>
            <person name="Monk M."/>
            <person name="Kocsube S."/>
            <person name="Drula E."/>
            <person name="Lipzen A."/>
            <person name="Balint B."/>
            <person name="Henrissat B."/>
            <person name="Andreopoulos B."/>
            <person name="Martin F.M."/>
            <person name="Harder C.B."/>
            <person name="Rigling D."/>
            <person name="Ford K.L."/>
            <person name="Foster G.D."/>
            <person name="Pangilinan J."/>
            <person name="Papanicolaou A."/>
            <person name="Barry K."/>
            <person name="LaButti K."/>
            <person name="Viragh M."/>
            <person name="Koriabine M."/>
            <person name="Yan M."/>
            <person name="Riley R."/>
            <person name="Champramary S."/>
            <person name="Plett K.L."/>
            <person name="Tsai I.J."/>
            <person name="Slot J."/>
            <person name="Sipos G."/>
            <person name="Plett J."/>
            <person name="Nagy L.G."/>
            <person name="Grigoriev I.V."/>
        </authorList>
    </citation>
    <scope>NUCLEOTIDE SEQUENCE</scope>
    <source>
        <strain evidence="2">FPL87.14</strain>
    </source>
</reference>
<feature type="signal peptide" evidence="1">
    <location>
        <begin position="1"/>
        <end position="19"/>
    </location>
</feature>
<accession>A0AA39IY73</accession>
<name>A0AA39IY73_9AGAR</name>
<proteinExistence type="predicted"/>
<keyword evidence="1" id="KW-0732">Signal</keyword>
<organism evidence="2 3">
    <name type="scientific">Armillaria borealis</name>
    <dbReference type="NCBI Taxonomy" id="47425"/>
    <lineage>
        <taxon>Eukaryota</taxon>
        <taxon>Fungi</taxon>
        <taxon>Dikarya</taxon>
        <taxon>Basidiomycota</taxon>
        <taxon>Agaricomycotina</taxon>
        <taxon>Agaricomycetes</taxon>
        <taxon>Agaricomycetidae</taxon>
        <taxon>Agaricales</taxon>
        <taxon>Marasmiineae</taxon>
        <taxon>Physalacriaceae</taxon>
        <taxon>Armillaria</taxon>
    </lineage>
</organism>
<gene>
    <name evidence="2" type="ORF">EV421DRAFT_1494638</name>
</gene>
<dbReference type="AlphaFoldDB" id="A0AA39IY73"/>